<dbReference type="InterPro" id="IPR015943">
    <property type="entry name" value="WD40/YVTN_repeat-like_dom_sf"/>
</dbReference>
<evidence type="ECO:0000256" key="3">
    <source>
        <dbReference type="ARBA" id="ARBA00022552"/>
    </source>
</evidence>
<proteinExistence type="predicted"/>
<organism evidence="9 10">
    <name type="scientific">Paramicrosporidium saccamoebae</name>
    <dbReference type="NCBI Taxonomy" id="1246581"/>
    <lineage>
        <taxon>Eukaryota</taxon>
        <taxon>Fungi</taxon>
        <taxon>Fungi incertae sedis</taxon>
        <taxon>Cryptomycota</taxon>
        <taxon>Cryptomycota incertae sedis</taxon>
        <taxon>Paramicrosporidium</taxon>
    </lineage>
</organism>
<dbReference type="SMART" id="SM00320">
    <property type="entry name" value="WD40"/>
    <property type="match status" value="5"/>
</dbReference>
<keyword evidence="6" id="KW-0539">Nucleus</keyword>
<dbReference type="GO" id="GO:0070180">
    <property type="term" value="F:large ribosomal subunit rRNA binding"/>
    <property type="evidence" value="ECO:0007669"/>
    <property type="project" value="EnsemblFungi"/>
</dbReference>
<dbReference type="InterPro" id="IPR036322">
    <property type="entry name" value="WD40_repeat_dom_sf"/>
</dbReference>
<dbReference type="GO" id="GO:0000463">
    <property type="term" value="P:maturation of LSU-rRNA from tricistronic rRNA transcript (SSU-rRNA, 5.8S rRNA, LSU-rRNA)"/>
    <property type="evidence" value="ECO:0007669"/>
    <property type="project" value="TreeGrafter"/>
</dbReference>
<dbReference type="InterPro" id="IPR012953">
    <property type="entry name" value="BOP1_N_dom"/>
</dbReference>
<evidence type="ECO:0000313" key="9">
    <source>
        <dbReference type="EMBL" id="PJF17889.1"/>
    </source>
</evidence>
<dbReference type="PROSITE" id="PS50082">
    <property type="entry name" value="WD_REPEATS_2"/>
    <property type="match status" value="1"/>
</dbReference>
<dbReference type="InterPro" id="IPR028598">
    <property type="entry name" value="BOP1/Erb1"/>
</dbReference>
<keyword evidence="2" id="KW-0690">Ribosome biogenesis</keyword>
<dbReference type="SMART" id="SM01035">
    <property type="entry name" value="BOP1NT"/>
    <property type="match status" value="1"/>
</dbReference>
<keyword evidence="4 7" id="KW-0853">WD repeat</keyword>
<evidence type="ECO:0000256" key="6">
    <source>
        <dbReference type="ARBA" id="ARBA00023242"/>
    </source>
</evidence>
<dbReference type="Gene3D" id="2.130.10.10">
    <property type="entry name" value="YVTN repeat-like/Quinoprotein amine dehydrogenase"/>
    <property type="match status" value="1"/>
</dbReference>
<accession>A0A2H9TJI0</accession>
<dbReference type="SUPFAM" id="SSF50978">
    <property type="entry name" value="WD40 repeat-like"/>
    <property type="match status" value="1"/>
</dbReference>
<keyword evidence="10" id="KW-1185">Reference proteome</keyword>
<dbReference type="PANTHER" id="PTHR17605">
    <property type="entry name" value="RIBOSOME BIOGENESIS PROTEIN BOP1 BLOCK OF PROLIFERATION 1 PROTEIN"/>
    <property type="match status" value="1"/>
</dbReference>
<dbReference type="AlphaFoldDB" id="A0A2H9TJI0"/>
<dbReference type="GO" id="GO:0043021">
    <property type="term" value="F:ribonucleoprotein complex binding"/>
    <property type="evidence" value="ECO:0007669"/>
    <property type="project" value="TreeGrafter"/>
</dbReference>
<evidence type="ECO:0000256" key="1">
    <source>
        <dbReference type="ARBA" id="ARBA00004604"/>
    </source>
</evidence>
<evidence type="ECO:0000313" key="10">
    <source>
        <dbReference type="Proteomes" id="UP000240830"/>
    </source>
</evidence>
<name>A0A2H9TJI0_9FUNG</name>
<dbReference type="FunFam" id="2.130.10.10:FF:000576">
    <property type="entry name" value="Ribosome biogenesis protein ERB1"/>
    <property type="match status" value="1"/>
</dbReference>
<keyword evidence="3" id="KW-0698">rRNA processing</keyword>
<evidence type="ECO:0000256" key="7">
    <source>
        <dbReference type="PROSITE-ProRule" id="PRU00221"/>
    </source>
</evidence>
<dbReference type="Pfam" id="PF00400">
    <property type="entry name" value="WD40"/>
    <property type="match status" value="2"/>
</dbReference>
<dbReference type="PANTHER" id="PTHR17605:SF0">
    <property type="entry name" value="RIBOSOME BIOGENESIS PROTEIN BOP1"/>
    <property type="match status" value="1"/>
</dbReference>
<reference evidence="9 10" key="1">
    <citation type="submission" date="2016-10" db="EMBL/GenBank/DDBJ databases">
        <title>The genome of Paramicrosporidium saccamoebae is the missing link in understanding Cryptomycota and Microsporidia evolution.</title>
        <authorList>
            <person name="Quandt C.A."/>
            <person name="Beaudet D."/>
            <person name="Corsaro D."/>
            <person name="Michel R."/>
            <person name="Corradi N."/>
            <person name="James T."/>
        </authorList>
    </citation>
    <scope>NUCLEOTIDE SEQUENCE [LARGE SCALE GENOMIC DNA]</scope>
    <source>
        <strain evidence="9 10">KSL3</strain>
    </source>
</reference>
<feature type="repeat" description="WD" evidence="7">
    <location>
        <begin position="515"/>
        <end position="545"/>
    </location>
</feature>
<dbReference type="GO" id="GO:0030687">
    <property type="term" value="C:preribosome, large subunit precursor"/>
    <property type="evidence" value="ECO:0007669"/>
    <property type="project" value="EnsemblFungi"/>
</dbReference>
<dbReference type="STRING" id="1246581.A0A2H9TJI0"/>
<sequence length="598" mass="67441">MKRKVAVIEYQAAGRDALKGKAEGDALEKFLGMMDDPDYWRTVPGAQGADIKLTGEEVEIIRRIQLNEYADTNYDPYEPYVDFFTGTVMQTPLNSAPEPKRRFIPSKWEALKVAKIVRGIRKGFIKLAEEEEQKEQIYDIWSGELDASILAVKSRHISAPKMALPDHRESYNPPAEYLLTAEETAAWEAQEAEDRDRNYLPQKYGALRHVPGYGRFVNERFGRCLDLFLCPRAMKDKIKMHPDDLLPVLPDPRELRPFPTSKSIDFVGHVDRIGSISVDPSGQWLLSTSTNEVRLWEVQTGHCRFTWNDWEEVHAVQWNPNKALTMFAVAAGTAVHLIVPCSLPTTDATLAAIEQLQSQPQPDTEAKLKWKSCDPFQNRGIIETIEHPGTVTDLHWHRRGDYFVAMAPTAPSGAQMISVHQLSRRTGQHPFKKMPGILRSVRFHPTRPHLVLATQKSVRIYDLAKREQVRRLLCSVQSVSSLALHGEGDNIIIGSHDAKLCWFDLDYSVRPYRVLTNHVGAIRSVAFHPAYPLFASCGDDGAVQIIHGQVFSDLSANPRIVPVKTLRDFVGSVSQIVFHPIQPWIICATNTGSLSLFV</sequence>
<dbReference type="Pfam" id="PF08145">
    <property type="entry name" value="BOP1NT"/>
    <property type="match status" value="1"/>
</dbReference>
<dbReference type="InterPro" id="IPR001680">
    <property type="entry name" value="WD40_rpt"/>
</dbReference>
<dbReference type="OrthoDB" id="5571054at2759"/>
<evidence type="ECO:0000256" key="4">
    <source>
        <dbReference type="ARBA" id="ARBA00022574"/>
    </source>
</evidence>
<comment type="caution">
    <text evidence="9">The sequence shown here is derived from an EMBL/GenBank/DDBJ whole genome shotgun (WGS) entry which is preliminary data.</text>
</comment>
<evidence type="ECO:0000256" key="2">
    <source>
        <dbReference type="ARBA" id="ARBA00022517"/>
    </source>
</evidence>
<gene>
    <name evidence="9" type="ORF">PSACC_02299</name>
</gene>
<evidence type="ECO:0000259" key="8">
    <source>
        <dbReference type="SMART" id="SM01035"/>
    </source>
</evidence>
<protein>
    <submittedName>
        <fullName evidence="9">Ribosome biogenesis protein ERB1</fullName>
    </submittedName>
</protein>
<comment type="subcellular location">
    <subcellularLocation>
        <location evidence="1">Nucleus</location>
        <location evidence="1">Nucleolus</location>
    </subcellularLocation>
</comment>
<dbReference type="EMBL" id="MTSL01000151">
    <property type="protein sequence ID" value="PJF17889.1"/>
    <property type="molecule type" value="Genomic_DNA"/>
</dbReference>
<dbReference type="Proteomes" id="UP000240830">
    <property type="component" value="Unassembled WGS sequence"/>
</dbReference>
<evidence type="ECO:0000256" key="5">
    <source>
        <dbReference type="ARBA" id="ARBA00022737"/>
    </source>
</evidence>
<feature type="domain" description="BOP1 N-terminal" evidence="8">
    <location>
        <begin position="8"/>
        <end position="259"/>
    </location>
</feature>
<keyword evidence="5" id="KW-0677">Repeat</keyword>
<dbReference type="GO" id="GO:0070545">
    <property type="term" value="C:PeBoW complex"/>
    <property type="evidence" value="ECO:0007669"/>
    <property type="project" value="EnsemblFungi"/>
</dbReference>